<evidence type="ECO:0000313" key="4">
    <source>
        <dbReference type="EMBL" id="QDU37729.1"/>
    </source>
</evidence>
<dbReference type="KEGG" id="mri:Mal4_20460"/>
<dbReference type="SUPFAM" id="SSF50978">
    <property type="entry name" value="WD40 repeat-like"/>
    <property type="match status" value="1"/>
</dbReference>
<accession>A0A517Z5K1</accession>
<name>A0A517Z5K1_9PLAN</name>
<dbReference type="Pfam" id="PF00400">
    <property type="entry name" value="WD40"/>
    <property type="match status" value="5"/>
</dbReference>
<keyword evidence="1 3" id="KW-0853">WD repeat</keyword>
<dbReference type="AlphaFoldDB" id="A0A517Z5K1"/>
<protein>
    <submittedName>
        <fullName evidence="4">WD domain, G-beta repeat</fullName>
    </submittedName>
</protein>
<keyword evidence="5" id="KW-1185">Reference proteome</keyword>
<dbReference type="EMBL" id="CP036275">
    <property type="protein sequence ID" value="QDU37729.1"/>
    <property type="molecule type" value="Genomic_DNA"/>
</dbReference>
<dbReference type="PANTHER" id="PTHR44019">
    <property type="entry name" value="WD REPEAT-CONTAINING PROTEIN 55"/>
    <property type="match status" value="1"/>
</dbReference>
<dbReference type="InterPro" id="IPR015943">
    <property type="entry name" value="WD40/YVTN_repeat-like_dom_sf"/>
</dbReference>
<organism evidence="4 5">
    <name type="scientific">Maioricimonas rarisocia</name>
    <dbReference type="NCBI Taxonomy" id="2528026"/>
    <lineage>
        <taxon>Bacteria</taxon>
        <taxon>Pseudomonadati</taxon>
        <taxon>Planctomycetota</taxon>
        <taxon>Planctomycetia</taxon>
        <taxon>Planctomycetales</taxon>
        <taxon>Planctomycetaceae</taxon>
        <taxon>Maioricimonas</taxon>
    </lineage>
</organism>
<feature type="repeat" description="WD" evidence="3">
    <location>
        <begin position="97"/>
        <end position="138"/>
    </location>
</feature>
<feature type="repeat" description="WD" evidence="3">
    <location>
        <begin position="12"/>
        <end position="53"/>
    </location>
</feature>
<dbReference type="OrthoDB" id="230341at2"/>
<reference evidence="4 5" key="1">
    <citation type="submission" date="2019-02" db="EMBL/GenBank/DDBJ databases">
        <title>Deep-cultivation of Planctomycetes and their phenomic and genomic characterization uncovers novel biology.</title>
        <authorList>
            <person name="Wiegand S."/>
            <person name="Jogler M."/>
            <person name="Boedeker C."/>
            <person name="Pinto D."/>
            <person name="Vollmers J."/>
            <person name="Rivas-Marin E."/>
            <person name="Kohn T."/>
            <person name="Peeters S.H."/>
            <person name="Heuer A."/>
            <person name="Rast P."/>
            <person name="Oberbeckmann S."/>
            <person name="Bunk B."/>
            <person name="Jeske O."/>
            <person name="Meyerdierks A."/>
            <person name="Storesund J.E."/>
            <person name="Kallscheuer N."/>
            <person name="Luecker S."/>
            <person name="Lage O.M."/>
            <person name="Pohl T."/>
            <person name="Merkel B.J."/>
            <person name="Hornburger P."/>
            <person name="Mueller R.-W."/>
            <person name="Bruemmer F."/>
            <person name="Labrenz M."/>
            <person name="Spormann A.M."/>
            <person name="Op den Camp H."/>
            <person name="Overmann J."/>
            <person name="Amann R."/>
            <person name="Jetten M.S.M."/>
            <person name="Mascher T."/>
            <person name="Medema M.H."/>
            <person name="Devos D.P."/>
            <person name="Kaster A.-K."/>
            <person name="Ovreas L."/>
            <person name="Rohde M."/>
            <person name="Galperin M.Y."/>
            <person name="Jogler C."/>
        </authorList>
    </citation>
    <scope>NUCLEOTIDE SEQUENCE [LARGE SCALE GENOMIC DNA]</scope>
    <source>
        <strain evidence="4 5">Mal4</strain>
    </source>
</reference>
<evidence type="ECO:0000256" key="3">
    <source>
        <dbReference type="PROSITE-ProRule" id="PRU00221"/>
    </source>
</evidence>
<dbReference type="CDD" id="cd00200">
    <property type="entry name" value="WD40"/>
    <property type="match status" value="1"/>
</dbReference>
<dbReference type="Gene3D" id="2.130.10.10">
    <property type="entry name" value="YVTN repeat-like/Quinoprotein amine dehydrogenase"/>
    <property type="match status" value="3"/>
</dbReference>
<sequence>MLDPTNTHVVHEWKHGRPLIACSFDPQGRYLLTSSEDYSLQRWSLASGEAVKWEAHDSWVMDLACLPDGEMFLSAGCDDRVILWPNAEGTPAPIREIHAHKGWVRSVDVSPDGTLFATGGNDHLVKVWSVAEGRTVLELSGHDSHVYSVKFHPSGTWLLSGDLSGKILQWEVASGKLLRTLDAADLHSFNSGQKVHYGGVRDIAISPDLKQLACCGLHKATNPLGAVNEPLTVLFDWETGEKQRTQPTDGVRGVAWKIEYLASGEILTASGGAGGGFLIFGKPAEEKTYHKLKLKDTLRDMCLHPDGLQVATAHHDGHVRISRLAADG</sequence>
<feature type="repeat" description="WD" evidence="3">
    <location>
        <begin position="139"/>
        <end position="180"/>
    </location>
</feature>
<dbReference type="PANTHER" id="PTHR44019:SF8">
    <property type="entry name" value="POC1 CENTRIOLAR PROTEIN HOMOLOG"/>
    <property type="match status" value="1"/>
</dbReference>
<dbReference type="PROSITE" id="PS50294">
    <property type="entry name" value="WD_REPEATS_REGION"/>
    <property type="match status" value="2"/>
</dbReference>
<dbReference type="InterPro" id="IPR036322">
    <property type="entry name" value="WD40_repeat_dom_sf"/>
</dbReference>
<dbReference type="Proteomes" id="UP000320496">
    <property type="component" value="Chromosome"/>
</dbReference>
<proteinExistence type="predicted"/>
<dbReference type="PROSITE" id="PS50082">
    <property type="entry name" value="WD_REPEATS_2"/>
    <property type="match status" value="4"/>
</dbReference>
<dbReference type="InterPro" id="IPR001680">
    <property type="entry name" value="WD40_rpt"/>
</dbReference>
<evidence type="ECO:0000313" key="5">
    <source>
        <dbReference type="Proteomes" id="UP000320496"/>
    </source>
</evidence>
<keyword evidence="2" id="KW-0677">Repeat</keyword>
<dbReference type="SMART" id="SM00320">
    <property type="entry name" value="WD40"/>
    <property type="match status" value="6"/>
</dbReference>
<gene>
    <name evidence="4" type="ORF">Mal4_20460</name>
</gene>
<dbReference type="InterPro" id="IPR050505">
    <property type="entry name" value="WDR55/POC1"/>
</dbReference>
<dbReference type="RefSeq" id="WP_145368767.1">
    <property type="nucleotide sequence ID" value="NZ_CP036275.1"/>
</dbReference>
<evidence type="ECO:0000256" key="2">
    <source>
        <dbReference type="ARBA" id="ARBA00022737"/>
    </source>
</evidence>
<feature type="repeat" description="WD" evidence="3">
    <location>
        <begin position="53"/>
        <end position="84"/>
    </location>
</feature>
<evidence type="ECO:0000256" key="1">
    <source>
        <dbReference type="ARBA" id="ARBA00022574"/>
    </source>
</evidence>